<name>A0A445LBS3_GLYSO</name>
<keyword evidence="2" id="KW-1185">Reference proteome</keyword>
<dbReference type="SMR" id="A0A445LBS3"/>
<proteinExistence type="predicted"/>
<reference evidence="1 2" key="1">
    <citation type="submission" date="2018-09" db="EMBL/GenBank/DDBJ databases">
        <title>A high-quality reference genome of wild soybean provides a powerful tool to mine soybean genomes.</title>
        <authorList>
            <person name="Xie M."/>
            <person name="Chung C.Y.L."/>
            <person name="Li M.-W."/>
            <person name="Wong F.-L."/>
            <person name="Chan T.-F."/>
            <person name="Lam H.-M."/>
        </authorList>
    </citation>
    <scope>NUCLEOTIDE SEQUENCE [LARGE SCALE GENOMIC DNA]</scope>
    <source>
        <strain evidence="2">cv. W05</strain>
        <tissue evidence="1">Hypocotyl of etiolated seedlings</tissue>
    </source>
</reference>
<gene>
    <name evidence="1" type="ORF">D0Y65_007088</name>
</gene>
<dbReference type="EMBL" id="QZWG01000003">
    <property type="protein sequence ID" value="RZC20537.1"/>
    <property type="molecule type" value="Genomic_DNA"/>
</dbReference>
<organism evidence="1 2">
    <name type="scientific">Glycine soja</name>
    <name type="common">Wild soybean</name>
    <dbReference type="NCBI Taxonomy" id="3848"/>
    <lineage>
        <taxon>Eukaryota</taxon>
        <taxon>Viridiplantae</taxon>
        <taxon>Streptophyta</taxon>
        <taxon>Embryophyta</taxon>
        <taxon>Tracheophyta</taxon>
        <taxon>Spermatophyta</taxon>
        <taxon>Magnoliopsida</taxon>
        <taxon>eudicotyledons</taxon>
        <taxon>Gunneridae</taxon>
        <taxon>Pentapetalae</taxon>
        <taxon>rosids</taxon>
        <taxon>fabids</taxon>
        <taxon>Fabales</taxon>
        <taxon>Fabaceae</taxon>
        <taxon>Papilionoideae</taxon>
        <taxon>50 kb inversion clade</taxon>
        <taxon>NPAAA clade</taxon>
        <taxon>indigoferoid/millettioid clade</taxon>
        <taxon>Phaseoleae</taxon>
        <taxon>Glycine</taxon>
        <taxon>Glycine subgen. Soja</taxon>
    </lineage>
</organism>
<comment type="caution">
    <text evidence="1">The sequence shown here is derived from an EMBL/GenBank/DDBJ whole genome shotgun (WGS) entry which is preliminary data.</text>
</comment>
<dbReference type="AlphaFoldDB" id="A0A445LBS3"/>
<evidence type="ECO:0000313" key="2">
    <source>
        <dbReference type="Proteomes" id="UP000289340"/>
    </source>
</evidence>
<accession>A0A445LBS3</accession>
<protein>
    <submittedName>
        <fullName evidence="1">Uncharacterized protein</fullName>
    </submittedName>
</protein>
<evidence type="ECO:0000313" key="1">
    <source>
        <dbReference type="EMBL" id="RZC20537.1"/>
    </source>
</evidence>
<dbReference type="Proteomes" id="UP000289340">
    <property type="component" value="Chromosome 3"/>
</dbReference>
<sequence>MTNPHPIKSVPGVIPKKPVPLLLHEVDIFFSFSQIMNLADISCDKLVVRIWAFRTKLILTYTEQICFLASFFLKINIHF</sequence>